<evidence type="ECO:0000313" key="1">
    <source>
        <dbReference type="EMBL" id="KAI1852896.1"/>
    </source>
</evidence>
<dbReference type="InterPro" id="IPR001806">
    <property type="entry name" value="Small_GTPase"/>
</dbReference>
<proteinExistence type="predicted"/>
<sequence length="449" mass="50060">MADPLSIAASVAGLLTLTTSITSSLKKFKAAVSDAPTSARIVLATVEETSIALKTVRHLIEFVEILPPQRKSLVHLDHLAIIFSQSIRTLSELEALITIPTNLRRRWKWTSDEMKVMRLMPHLESQKSSLSLIITVLRCKSDLEAVHNHDRLQESIESIAVQNDDLVERIRQLEAGFAQKAQSIRSARSELVPTTLRSLGDNNTTSVLYDTSIAEAGHFGHQRDIGWLLEREFEEQLEATQVYRRVKTNEIDTMSLRPSTLHTRFSILSRFSLNDISIVGLFRIPITLSDMETIGADLTFSTLLSQQSLHHAISILPRARFPGKPTLKLMIVGNGTTPRQLLFHYTKSGDPGLQNIDEDGHPLYRDTDVFLVAVEIDNEQTFEDAQTLWIPEITRGSPSTPYIVVGIKNSKLNPESSGISNNTRGLELVTANTSDSYENSNGPEGPDKY</sequence>
<evidence type="ECO:0000313" key="2">
    <source>
        <dbReference type="Proteomes" id="UP000829685"/>
    </source>
</evidence>
<accession>A0A9Q0AI42</accession>
<organism evidence="1 2">
    <name type="scientific">Neoarthrinium moseri</name>
    <dbReference type="NCBI Taxonomy" id="1658444"/>
    <lineage>
        <taxon>Eukaryota</taxon>
        <taxon>Fungi</taxon>
        <taxon>Dikarya</taxon>
        <taxon>Ascomycota</taxon>
        <taxon>Pezizomycotina</taxon>
        <taxon>Sordariomycetes</taxon>
        <taxon>Xylariomycetidae</taxon>
        <taxon>Amphisphaeriales</taxon>
        <taxon>Apiosporaceae</taxon>
        <taxon>Neoarthrinium</taxon>
    </lineage>
</organism>
<dbReference type="Gene3D" id="3.40.50.300">
    <property type="entry name" value="P-loop containing nucleotide triphosphate hydrolases"/>
    <property type="match status" value="1"/>
</dbReference>
<dbReference type="SMART" id="SM00174">
    <property type="entry name" value="RHO"/>
    <property type="match status" value="1"/>
</dbReference>
<comment type="caution">
    <text evidence="1">The sequence shown here is derived from an EMBL/GenBank/DDBJ whole genome shotgun (WGS) entry which is preliminary data.</text>
</comment>
<name>A0A9Q0AI42_9PEZI</name>
<evidence type="ECO:0008006" key="3">
    <source>
        <dbReference type="Google" id="ProtNLM"/>
    </source>
</evidence>
<dbReference type="GO" id="GO:0005525">
    <property type="term" value="F:GTP binding"/>
    <property type="evidence" value="ECO:0007669"/>
    <property type="project" value="InterPro"/>
</dbReference>
<dbReference type="GO" id="GO:0003924">
    <property type="term" value="F:GTPase activity"/>
    <property type="evidence" value="ECO:0007669"/>
    <property type="project" value="InterPro"/>
</dbReference>
<gene>
    <name evidence="1" type="ORF">JX265_012924</name>
</gene>
<dbReference type="EMBL" id="JAFIMR010000060">
    <property type="protein sequence ID" value="KAI1852896.1"/>
    <property type="molecule type" value="Genomic_DNA"/>
</dbReference>
<dbReference type="InterPro" id="IPR027417">
    <property type="entry name" value="P-loop_NTPase"/>
</dbReference>
<dbReference type="AlphaFoldDB" id="A0A9Q0AI42"/>
<dbReference type="SUPFAM" id="SSF52540">
    <property type="entry name" value="P-loop containing nucleoside triphosphate hydrolases"/>
    <property type="match status" value="1"/>
</dbReference>
<reference evidence="1" key="1">
    <citation type="submission" date="2021-03" db="EMBL/GenBank/DDBJ databases">
        <title>Revisited historic fungal species revealed as producer of novel bioactive compounds through whole genome sequencing and comparative genomics.</title>
        <authorList>
            <person name="Vignolle G.A."/>
            <person name="Hochenegger N."/>
            <person name="Mach R.L."/>
            <person name="Mach-Aigner A.R."/>
            <person name="Javad Rahimi M."/>
            <person name="Salim K.A."/>
            <person name="Chan C.M."/>
            <person name="Lim L.B.L."/>
            <person name="Cai F."/>
            <person name="Druzhinina I.S."/>
            <person name="U'Ren J.M."/>
            <person name="Derntl C."/>
        </authorList>
    </citation>
    <scope>NUCLEOTIDE SEQUENCE</scope>
    <source>
        <strain evidence="1">TUCIM 5799</strain>
    </source>
</reference>
<dbReference type="Proteomes" id="UP000829685">
    <property type="component" value="Unassembled WGS sequence"/>
</dbReference>
<protein>
    <recommendedName>
        <fullName evidence="3">Fungal N-terminal domain-containing protein</fullName>
    </recommendedName>
</protein>
<keyword evidence="2" id="KW-1185">Reference proteome</keyword>